<dbReference type="Pfam" id="PF13396">
    <property type="entry name" value="PLDc_N"/>
    <property type="match status" value="1"/>
</dbReference>
<feature type="domain" description="PLD phosphodiesterase" evidence="14">
    <location>
        <begin position="403"/>
        <end position="430"/>
    </location>
</feature>
<keyword evidence="16" id="KW-1185">Reference proteome</keyword>
<dbReference type="GO" id="GO:0008808">
    <property type="term" value="F:cardiolipin synthase activity"/>
    <property type="evidence" value="ECO:0007669"/>
    <property type="project" value="UniProtKB-UniRule"/>
</dbReference>
<keyword evidence="10" id="KW-0594">Phospholipid biosynthesis</keyword>
<evidence type="ECO:0000256" key="6">
    <source>
        <dbReference type="ARBA" id="ARBA00022737"/>
    </source>
</evidence>
<feature type="transmembrane region" description="Helical" evidence="13">
    <location>
        <begin position="36"/>
        <end position="55"/>
    </location>
</feature>
<reference evidence="15 16" key="1">
    <citation type="submission" date="2020-01" db="EMBL/GenBank/DDBJ databases">
        <title>Ponticoccus aerotolerans gen. nov., sp. nov., an anaerobic bacterium and proposal of Ponticoccusceae fam. nov., Ponticoccusles ord. nov. and Ponticoccuse classis nov. in the phylum Kiritimatiellaeota.</title>
        <authorList>
            <person name="Zhou L.Y."/>
            <person name="Du Z.J."/>
        </authorList>
    </citation>
    <scope>NUCLEOTIDE SEQUENCE [LARGE SCALE GENOMIC DNA]</scope>
    <source>
        <strain evidence="15 16">S-5007</strain>
    </source>
</reference>
<comment type="subcellular location">
    <subcellularLocation>
        <location evidence="1">Cell membrane</location>
        <topology evidence="1">Multi-pass membrane protein</topology>
    </subcellularLocation>
</comment>
<keyword evidence="8" id="KW-0443">Lipid metabolism</keyword>
<feature type="domain" description="PLD phosphodiesterase" evidence="14">
    <location>
        <begin position="225"/>
        <end position="252"/>
    </location>
</feature>
<keyword evidence="9 13" id="KW-0472">Membrane</keyword>
<dbReference type="EC" id="2.7.8.-" evidence="12"/>
<organism evidence="15 16">
    <name type="scientific">Tichowtungia aerotolerans</name>
    <dbReference type="NCBI Taxonomy" id="2697043"/>
    <lineage>
        <taxon>Bacteria</taxon>
        <taxon>Pseudomonadati</taxon>
        <taxon>Kiritimatiellota</taxon>
        <taxon>Tichowtungiia</taxon>
        <taxon>Tichowtungiales</taxon>
        <taxon>Tichowtungiaceae</taxon>
        <taxon>Tichowtungia</taxon>
    </lineage>
</organism>
<gene>
    <name evidence="15" type="primary">cls</name>
    <name evidence="15" type="ORF">GT409_12725</name>
</gene>
<evidence type="ECO:0000256" key="9">
    <source>
        <dbReference type="ARBA" id="ARBA00023136"/>
    </source>
</evidence>
<dbReference type="GO" id="GO:0005886">
    <property type="term" value="C:plasma membrane"/>
    <property type="evidence" value="ECO:0007669"/>
    <property type="project" value="UniProtKB-SubCell"/>
</dbReference>
<evidence type="ECO:0000256" key="12">
    <source>
        <dbReference type="NCBIfam" id="TIGR04265"/>
    </source>
</evidence>
<dbReference type="InterPro" id="IPR022924">
    <property type="entry name" value="Cardiolipin_synthase"/>
</dbReference>
<keyword evidence="2" id="KW-1003">Cell membrane</keyword>
<keyword evidence="5 13" id="KW-0812">Transmembrane</keyword>
<evidence type="ECO:0000256" key="2">
    <source>
        <dbReference type="ARBA" id="ARBA00022475"/>
    </source>
</evidence>
<dbReference type="InterPro" id="IPR001736">
    <property type="entry name" value="PLipase_D/transphosphatidylase"/>
</dbReference>
<dbReference type="NCBIfam" id="TIGR04265">
    <property type="entry name" value="bac_cardiolipin"/>
    <property type="match status" value="1"/>
</dbReference>
<evidence type="ECO:0000256" key="13">
    <source>
        <dbReference type="SAM" id="Phobius"/>
    </source>
</evidence>
<dbReference type="KEGG" id="taer:GT409_12725"/>
<evidence type="ECO:0000256" key="3">
    <source>
        <dbReference type="ARBA" id="ARBA00022516"/>
    </source>
</evidence>
<dbReference type="GO" id="GO:0032049">
    <property type="term" value="P:cardiolipin biosynthetic process"/>
    <property type="evidence" value="ECO:0007669"/>
    <property type="project" value="UniProtKB-UniRule"/>
</dbReference>
<evidence type="ECO:0000256" key="11">
    <source>
        <dbReference type="ARBA" id="ARBA00023264"/>
    </source>
</evidence>
<dbReference type="PANTHER" id="PTHR21248">
    <property type="entry name" value="CARDIOLIPIN SYNTHASE"/>
    <property type="match status" value="1"/>
</dbReference>
<accession>A0A6P1M8P6</accession>
<evidence type="ECO:0000313" key="16">
    <source>
        <dbReference type="Proteomes" id="UP000464954"/>
    </source>
</evidence>
<keyword evidence="4" id="KW-0808">Transferase</keyword>
<evidence type="ECO:0000256" key="5">
    <source>
        <dbReference type="ARBA" id="ARBA00022692"/>
    </source>
</evidence>
<dbReference type="Gene3D" id="3.30.870.10">
    <property type="entry name" value="Endonuclease Chain A"/>
    <property type="match status" value="2"/>
</dbReference>
<proteinExistence type="predicted"/>
<dbReference type="CDD" id="cd09112">
    <property type="entry name" value="PLDc_CLS_2"/>
    <property type="match status" value="1"/>
</dbReference>
<dbReference type="RefSeq" id="WP_160629444.1">
    <property type="nucleotide sequence ID" value="NZ_CP047593.1"/>
</dbReference>
<dbReference type="CDD" id="cd09110">
    <property type="entry name" value="PLDc_CLS_1"/>
    <property type="match status" value="1"/>
</dbReference>
<sequence>MFTHPVILALTSVLHILAFVLVALHSLQRKRNASSTILWIFAAWSFPVAGPLLYLCFGVDRIPDRGFEKFLTDKTLLTVRATTKETAPFAYWHNPVAAPNDSYLQRNMDRILDALLSDHPVHPGNRITPLVGGDEAYVEMLAAIRAAKKHIHLQSYIIERDSISREFMDALAERAAAGVQIRLLYDRFGSTRAHLSGFFRKYGRHENVHIEGWTQANPFKRQFQINLRNHRKALVIDGKKAFFGGINIHAENTASNPNGPIRDYHFCVEGPMVQELQYSFLRDWHFITHEDPAGLLTEELFPQSDQAGKVTARLINSGPSTEKDVAIEAFFNAITLAEKQILAVTPYFVPPADILRALHSAALRGVDVRLIVPQKNNHRYAGFASRALYEELLLAGVRIYERHPPFMHAKALVVDGELSLIGTANLDNRSLSLNYETSVVVYSENFADTMKNLIHEDIDSSTEIALTEWRRRPAYRRLLENLALLMAPVL</sequence>
<dbReference type="AlphaFoldDB" id="A0A6P1M8P6"/>
<evidence type="ECO:0000313" key="15">
    <source>
        <dbReference type="EMBL" id="QHI70267.1"/>
    </source>
</evidence>
<evidence type="ECO:0000259" key="14">
    <source>
        <dbReference type="PROSITE" id="PS50035"/>
    </source>
</evidence>
<dbReference type="Pfam" id="PF13091">
    <property type="entry name" value="PLDc_2"/>
    <property type="match status" value="2"/>
</dbReference>
<evidence type="ECO:0000256" key="4">
    <source>
        <dbReference type="ARBA" id="ARBA00022679"/>
    </source>
</evidence>
<protein>
    <recommendedName>
        <fullName evidence="12">Cardiolipin synthase</fullName>
        <ecNumber evidence="12">2.7.8.-</ecNumber>
    </recommendedName>
</protein>
<name>A0A6P1M8P6_9BACT</name>
<dbReference type="Proteomes" id="UP000464954">
    <property type="component" value="Chromosome"/>
</dbReference>
<dbReference type="PANTHER" id="PTHR21248:SF22">
    <property type="entry name" value="PHOSPHOLIPASE D"/>
    <property type="match status" value="1"/>
</dbReference>
<dbReference type="SUPFAM" id="SSF56024">
    <property type="entry name" value="Phospholipase D/nuclease"/>
    <property type="match status" value="2"/>
</dbReference>
<feature type="transmembrane region" description="Helical" evidence="13">
    <location>
        <begin position="6"/>
        <end position="24"/>
    </location>
</feature>
<evidence type="ECO:0000256" key="1">
    <source>
        <dbReference type="ARBA" id="ARBA00004651"/>
    </source>
</evidence>
<dbReference type="PROSITE" id="PS50035">
    <property type="entry name" value="PLD"/>
    <property type="match status" value="2"/>
</dbReference>
<evidence type="ECO:0000256" key="8">
    <source>
        <dbReference type="ARBA" id="ARBA00023098"/>
    </source>
</evidence>
<keyword evidence="3" id="KW-0444">Lipid biosynthesis</keyword>
<dbReference type="InterPro" id="IPR027379">
    <property type="entry name" value="CLS_N"/>
</dbReference>
<keyword evidence="11" id="KW-1208">Phospholipid metabolism</keyword>
<dbReference type="EMBL" id="CP047593">
    <property type="protein sequence ID" value="QHI70267.1"/>
    <property type="molecule type" value="Genomic_DNA"/>
</dbReference>
<keyword evidence="7 13" id="KW-1133">Transmembrane helix</keyword>
<evidence type="ECO:0000256" key="10">
    <source>
        <dbReference type="ARBA" id="ARBA00023209"/>
    </source>
</evidence>
<dbReference type="SMART" id="SM00155">
    <property type="entry name" value="PLDc"/>
    <property type="match status" value="2"/>
</dbReference>
<dbReference type="InterPro" id="IPR025202">
    <property type="entry name" value="PLD-like_dom"/>
</dbReference>
<evidence type="ECO:0000256" key="7">
    <source>
        <dbReference type="ARBA" id="ARBA00022989"/>
    </source>
</evidence>
<keyword evidence="6" id="KW-0677">Repeat</keyword>